<name>A0AAU9IZE4_9CILI</name>
<evidence type="ECO:0008006" key="4">
    <source>
        <dbReference type="Google" id="ProtNLM"/>
    </source>
</evidence>
<proteinExistence type="predicted"/>
<dbReference type="EMBL" id="CAJZBQ010000021">
    <property type="protein sequence ID" value="CAG9319058.1"/>
    <property type="molecule type" value="Genomic_DNA"/>
</dbReference>
<evidence type="ECO:0000313" key="3">
    <source>
        <dbReference type="Proteomes" id="UP001162131"/>
    </source>
</evidence>
<accession>A0AAU9IZE4</accession>
<evidence type="ECO:0000256" key="1">
    <source>
        <dbReference type="ARBA" id="ARBA00022737"/>
    </source>
</evidence>
<keyword evidence="3" id="KW-1185">Reference proteome</keyword>
<organism evidence="2 3">
    <name type="scientific">Blepharisma stoltei</name>
    <dbReference type="NCBI Taxonomy" id="1481888"/>
    <lineage>
        <taxon>Eukaryota</taxon>
        <taxon>Sar</taxon>
        <taxon>Alveolata</taxon>
        <taxon>Ciliophora</taxon>
        <taxon>Postciliodesmatophora</taxon>
        <taxon>Heterotrichea</taxon>
        <taxon>Heterotrichida</taxon>
        <taxon>Blepharismidae</taxon>
        <taxon>Blepharisma</taxon>
    </lineage>
</organism>
<keyword evidence="1" id="KW-0677">Repeat</keyword>
<dbReference type="SUPFAM" id="SSF82185">
    <property type="entry name" value="Histone H3 K4-specific methyltransferase SET7/9 N-terminal domain"/>
    <property type="match status" value="1"/>
</dbReference>
<dbReference type="Gene3D" id="2.20.110.10">
    <property type="entry name" value="Histone H3 K4-specific methyltransferase SET7/9 N-terminal domain"/>
    <property type="match status" value="3"/>
</dbReference>
<dbReference type="Pfam" id="PF00612">
    <property type="entry name" value="IQ"/>
    <property type="match status" value="1"/>
</dbReference>
<dbReference type="AlphaFoldDB" id="A0AAU9IZE4"/>
<evidence type="ECO:0000313" key="2">
    <source>
        <dbReference type="EMBL" id="CAG9319058.1"/>
    </source>
</evidence>
<reference evidence="2" key="1">
    <citation type="submission" date="2021-09" db="EMBL/GenBank/DDBJ databases">
        <authorList>
            <consortium name="AG Swart"/>
            <person name="Singh M."/>
            <person name="Singh A."/>
            <person name="Seah K."/>
            <person name="Emmerich C."/>
        </authorList>
    </citation>
    <scope>NUCLEOTIDE SEQUENCE</scope>
    <source>
        <strain evidence="2">ATCC30299</strain>
    </source>
</reference>
<dbReference type="PROSITE" id="PS50096">
    <property type="entry name" value="IQ"/>
    <property type="match status" value="1"/>
</dbReference>
<dbReference type="InterPro" id="IPR000048">
    <property type="entry name" value="IQ_motif_EF-hand-BS"/>
</dbReference>
<dbReference type="SMART" id="SM00698">
    <property type="entry name" value="MORN"/>
    <property type="match status" value="6"/>
</dbReference>
<dbReference type="CDD" id="cd23767">
    <property type="entry name" value="IQCD"/>
    <property type="match status" value="1"/>
</dbReference>
<gene>
    <name evidence="2" type="ORF">BSTOLATCC_MIC22409</name>
</gene>
<protein>
    <recommendedName>
        <fullName evidence="4">MORN repeat protein</fullName>
    </recommendedName>
</protein>
<comment type="caution">
    <text evidence="2">The sequence shown here is derived from an EMBL/GenBank/DDBJ whole genome shotgun (WGS) entry which is preliminary data.</text>
</comment>
<sequence length="312" mass="36175">MYMRPFKNQLFTIENRIIREHKPNYDKFQWKMGGRCSCLSGNTLETKNIELLQNSKDTTCYQDVTDLEMYDQPTIMIFSSLPTMNHQCNIIIQSAFRGFLARKLIKKLKSRRKSQSEISPVSKLPLNFRKYDEKIKSGDTSPTIYIVNDDGSEYEGFSRNGMPNGKGKLKLSDGTVYTGNFIDGKRQGYGKLKYHDDGFYEGEFRNDLCDGYGIRKWANGNKYKGYWVGGKMEGQGEYTWEDGRKYIGYFKNDNKHGYGELFWPEGRIYKGNWADGKQDGIGIYTCLDSKNKTSKTVKGLWKNGKRINWLKI</sequence>
<dbReference type="PANTHER" id="PTHR23084">
    <property type="entry name" value="PHOSPHATIDYLINOSITOL-4-PHOSPHATE 5-KINASE RELATED"/>
    <property type="match status" value="1"/>
</dbReference>
<dbReference type="InterPro" id="IPR003409">
    <property type="entry name" value="MORN"/>
</dbReference>
<dbReference type="Pfam" id="PF02493">
    <property type="entry name" value="MORN"/>
    <property type="match status" value="6"/>
</dbReference>
<dbReference type="Proteomes" id="UP001162131">
    <property type="component" value="Unassembled WGS sequence"/>
</dbReference>
<dbReference type="PANTHER" id="PTHR23084:SF179">
    <property type="entry name" value="OS10G0565000 PROTEIN"/>
    <property type="match status" value="1"/>
</dbReference>